<dbReference type="PANTHER" id="PTHR18896:SF76">
    <property type="entry name" value="PHOSPHOLIPASE"/>
    <property type="match status" value="1"/>
</dbReference>
<sequence length="656" mass="75216">MTDEIKTHNPVDIAIDEAGRKAHGAVQWLLEKRESIPITYGNALKFVICGEEGFKEIEKDIRNARSTVDIVCWGFDPGMELVRTGKKWKRGHTYGELLDEITTRAKNRVRVRLLIWHDLLASTKQNNMPGYTDAQRGPLGGPYGNRIRHDYCRKWWIDNLPLRNRGVGRNPNLQIVLRDISRSDVEALIDADPKEKDKPAYEWHNPVDEKGLLLNFPTHHQKPILIDYAYEDGRHAVGYVMGLNSVTDYWDGTKHDIDDPRRETWTAGMLAGEREQARSTQNPNKRLGIGQYRHARPLQDYACRVVGPALKRVHQNFERGWNLFAPDSLKTKELMDLPARIPTLPRNSKQAVQIVRTQPHEREKSIKELYFQATTYARKYIYIENQYFFYPEFARHLKEQRDKFCDAWDRLSNRPVAEVPRLHLFIVIPHPEDDGLIPRTFDTLTELGHGSAMPSQAELVDTGKVLQRYENAKDATHTIDLKDEHGNPLKVKATHKVLDRPSVEELESTLGMRVSVARLRTSGVVGGQMAYREIYIHSKLMLIDDVFVTLGSANLNQRSMSVDSEINIAATGDEWAAKLREQVFMLHSGGKICGTANRELVSEEFDEWTKQMKRNEKAMKDEKDLEGFILPFEDYRATTTMHAEVTVPSVFSTAIA</sequence>
<organism evidence="6 7">
    <name type="scientific">Burkholderia diffusa</name>
    <dbReference type="NCBI Taxonomy" id="488732"/>
    <lineage>
        <taxon>Bacteria</taxon>
        <taxon>Pseudomonadati</taxon>
        <taxon>Pseudomonadota</taxon>
        <taxon>Betaproteobacteria</taxon>
        <taxon>Burkholderiales</taxon>
        <taxon>Burkholderiaceae</taxon>
        <taxon>Burkholderia</taxon>
        <taxon>Burkholderia cepacia complex</taxon>
    </lineage>
</organism>
<dbReference type="Gene3D" id="3.30.870.10">
    <property type="entry name" value="Endonuclease Chain A"/>
    <property type="match status" value="2"/>
</dbReference>
<comment type="caution">
    <text evidence="6">The sequence shown here is derived from an EMBL/GenBank/DDBJ whole genome shotgun (WGS) entry which is preliminary data.</text>
</comment>
<dbReference type="GO" id="GO:0005886">
    <property type="term" value="C:plasma membrane"/>
    <property type="evidence" value="ECO:0007669"/>
    <property type="project" value="TreeGrafter"/>
</dbReference>
<dbReference type="GO" id="GO:0004630">
    <property type="term" value="F:phospholipase D activity"/>
    <property type="evidence" value="ECO:0007669"/>
    <property type="project" value="UniProtKB-EC"/>
</dbReference>
<evidence type="ECO:0000259" key="5">
    <source>
        <dbReference type="PROSITE" id="PS50035"/>
    </source>
</evidence>
<name>A0AAW3PLC6_9BURK</name>
<dbReference type="PROSITE" id="PS50035">
    <property type="entry name" value="PLD"/>
    <property type="match status" value="1"/>
</dbReference>
<evidence type="ECO:0000313" key="7">
    <source>
        <dbReference type="Proteomes" id="UP000063236"/>
    </source>
</evidence>
<dbReference type="GO" id="GO:0009395">
    <property type="term" value="P:phospholipid catabolic process"/>
    <property type="evidence" value="ECO:0007669"/>
    <property type="project" value="TreeGrafter"/>
</dbReference>
<evidence type="ECO:0000256" key="1">
    <source>
        <dbReference type="ARBA" id="ARBA00000798"/>
    </source>
</evidence>
<dbReference type="SMART" id="SM00155">
    <property type="entry name" value="PLDc"/>
    <property type="match status" value="1"/>
</dbReference>
<evidence type="ECO:0000313" key="6">
    <source>
        <dbReference type="EMBL" id="KWF57628.1"/>
    </source>
</evidence>
<feature type="domain" description="PLD phosphodiesterase" evidence="5">
    <location>
        <begin position="532"/>
        <end position="559"/>
    </location>
</feature>
<keyword evidence="2" id="KW-0677">Repeat</keyword>
<protein>
    <submittedName>
        <fullName evidence="6">Phospholipase</fullName>
    </submittedName>
</protein>
<dbReference type="PANTHER" id="PTHR18896">
    <property type="entry name" value="PHOSPHOLIPASE D"/>
    <property type="match status" value="1"/>
</dbReference>
<dbReference type="SUPFAM" id="SSF56024">
    <property type="entry name" value="Phospholipase D/nuclease"/>
    <property type="match status" value="2"/>
</dbReference>
<dbReference type="InterPro" id="IPR015679">
    <property type="entry name" value="PLipase_D_fam"/>
</dbReference>
<evidence type="ECO:0000256" key="3">
    <source>
        <dbReference type="ARBA" id="ARBA00022801"/>
    </source>
</evidence>
<dbReference type="InterPro" id="IPR025202">
    <property type="entry name" value="PLD-like_dom"/>
</dbReference>
<dbReference type="InterPro" id="IPR001736">
    <property type="entry name" value="PLipase_D/transphosphatidylase"/>
</dbReference>
<reference evidence="6 7" key="1">
    <citation type="submission" date="2015-11" db="EMBL/GenBank/DDBJ databases">
        <title>Expanding the genomic diversity of Burkholderia species for the development of highly accurate diagnostics.</title>
        <authorList>
            <person name="Sahl J."/>
            <person name="Keim P."/>
            <person name="Wagner D."/>
        </authorList>
    </citation>
    <scope>NUCLEOTIDE SEQUENCE [LARGE SCALE GENOMIC DNA]</scope>
    <source>
        <strain evidence="6 7">MSMB378WGS</strain>
    </source>
</reference>
<gene>
    <name evidence="6" type="ORF">WL88_08820</name>
</gene>
<dbReference type="Pfam" id="PF13091">
    <property type="entry name" value="PLDc_2"/>
    <property type="match status" value="1"/>
</dbReference>
<evidence type="ECO:0000256" key="2">
    <source>
        <dbReference type="ARBA" id="ARBA00022737"/>
    </source>
</evidence>
<evidence type="ECO:0000256" key="4">
    <source>
        <dbReference type="ARBA" id="ARBA00023098"/>
    </source>
</evidence>
<keyword evidence="3" id="KW-0378">Hydrolase</keyword>
<proteinExistence type="predicted"/>
<dbReference type="AlphaFoldDB" id="A0AAW3PLC6"/>
<accession>A0AAW3PLC6</accession>
<comment type="catalytic activity">
    <reaction evidence="1">
        <text>a 1,2-diacyl-sn-glycero-3-phosphocholine + H2O = a 1,2-diacyl-sn-glycero-3-phosphate + choline + H(+)</text>
        <dbReference type="Rhea" id="RHEA:14445"/>
        <dbReference type="ChEBI" id="CHEBI:15354"/>
        <dbReference type="ChEBI" id="CHEBI:15377"/>
        <dbReference type="ChEBI" id="CHEBI:15378"/>
        <dbReference type="ChEBI" id="CHEBI:57643"/>
        <dbReference type="ChEBI" id="CHEBI:58608"/>
        <dbReference type="EC" id="3.1.4.4"/>
    </reaction>
</comment>
<dbReference type="RefSeq" id="WP_060187974.1">
    <property type="nucleotide sequence ID" value="NZ_LPJS01000062.1"/>
</dbReference>
<dbReference type="EMBL" id="LPJV01000014">
    <property type="protein sequence ID" value="KWF57628.1"/>
    <property type="molecule type" value="Genomic_DNA"/>
</dbReference>
<dbReference type="Proteomes" id="UP000063236">
    <property type="component" value="Unassembled WGS sequence"/>
</dbReference>
<keyword evidence="4" id="KW-0443">Lipid metabolism</keyword>